<keyword evidence="2" id="KW-1185">Reference proteome</keyword>
<reference evidence="1 2" key="1">
    <citation type="journal article" date="2014" name="Genome Announc.">
        <title>Complete Genome Sequence of Amino Acid-Utilizing Eubacterium acidaminophilum al-2 (DSM 3953).</title>
        <authorList>
            <person name="Poehlein A."/>
            <person name="Andreesen J.R."/>
            <person name="Daniel R."/>
        </authorList>
    </citation>
    <scope>NUCLEOTIDE SEQUENCE [LARGE SCALE GENOMIC DNA]</scope>
    <source>
        <strain evidence="1 2">DSM 3953</strain>
        <plasmid evidence="2">Plasmid EAL2_808p</plasmid>
    </source>
</reference>
<dbReference type="EMBL" id="CP007453">
    <property type="protein sequence ID" value="AHM58214.1"/>
    <property type="molecule type" value="Genomic_DNA"/>
</dbReference>
<organism evidence="1 2">
    <name type="scientific">Peptoclostridium acidaminophilum DSM 3953</name>
    <dbReference type="NCBI Taxonomy" id="1286171"/>
    <lineage>
        <taxon>Bacteria</taxon>
        <taxon>Bacillati</taxon>
        <taxon>Bacillota</taxon>
        <taxon>Clostridia</taxon>
        <taxon>Peptostreptococcales</taxon>
        <taxon>Peptoclostridiaceae</taxon>
        <taxon>Peptoclostridium</taxon>
    </lineage>
</organism>
<gene>
    <name evidence="1" type="ORF">EAL2_808p07110</name>
</gene>
<dbReference type="Proteomes" id="UP000019591">
    <property type="component" value="Plasmid EAL2_808p"/>
</dbReference>
<dbReference type="InterPro" id="IPR021530">
    <property type="entry name" value="AllH-like"/>
</dbReference>
<dbReference type="RefSeq" id="WP_025437047.1">
    <property type="nucleotide sequence ID" value="NZ_CP007453.1"/>
</dbReference>
<protein>
    <recommendedName>
        <fullName evidence="3">DUF2877 domain-containing protein</fullName>
    </recommendedName>
</protein>
<dbReference type="OrthoDB" id="4933449at2"/>
<evidence type="ECO:0008006" key="3">
    <source>
        <dbReference type="Google" id="ProtNLM"/>
    </source>
</evidence>
<evidence type="ECO:0000313" key="2">
    <source>
        <dbReference type="Proteomes" id="UP000019591"/>
    </source>
</evidence>
<keyword evidence="1" id="KW-0614">Plasmid</keyword>
<dbReference type="HOGENOM" id="CLU_072005_1_0_9"/>
<dbReference type="Pfam" id="PF11392">
    <property type="entry name" value="AllH"/>
    <property type="match status" value="1"/>
</dbReference>
<evidence type="ECO:0000313" key="1">
    <source>
        <dbReference type="EMBL" id="AHM58214.1"/>
    </source>
</evidence>
<geneLocation type="plasmid" evidence="1 2">
    <name>EAL2_808p</name>
</geneLocation>
<dbReference type="eggNOG" id="ENOG502Z84Q">
    <property type="taxonomic scope" value="Bacteria"/>
</dbReference>
<dbReference type="KEGG" id="eac:EAL2_808p07110"/>
<name>W8T979_PEPAC</name>
<sequence length="314" mass="34754">MEKSFYAISFDDGFANMVDAYGKGQNEIAGRVHSLFKRVVNFTDSNGQMYSILDKNLDNGPYAARVDFKDNDNLHECEIKLNDEVIIKNNSLNIGNAISIKFDMCRIWQPQKINIRVDEIDIKQFRDNIDLYRRRLIDSQIRGGCSYYHIKGIAGVELYKAVLMERELDRRISNLIASLKSGGSELEKDIIPLVGLGNGLTPSGDDFISGFISALGVIKDERAKAALERIKSVLKRSVISTTDISRTMINASLEGKYRESIASFIGAILRRDKQELNLCIDKVLSIGSTSGADLSSGVIAGLEYGLNILGNGGL</sequence>
<accession>W8T979</accession>
<dbReference type="AlphaFoldDB" id="W8T979"/>
<proteinExistence type="predicted"/>
<dbReference type="PATRIC" id="fig|1286171.3.peg.2893"/>